<protein>
    <submittedName>
        <fullName evidence="2">Hypothetical membrane protein</fullName>
    </submittedName>
</protein>
<gene>
    <name evidence="2" type="ordered locus">zobellia_2879</name>
</gene>
<keyword evidence="1" id="KW-0812">Transmembrane</keyword>
<dbReference type="Proteomes" id="UP000008898">
    <property type="component" value="Chromosome"/>
</dbReference>
<reference evidence="3" key="1">
    <citation type="submission" date="2009-07" db="EMBL/GenBank/DDBJ databases">
        <title>Complete genome sequence of Zobellia galactanivorans Dsij.</title>
        <authorList>
            <consortium name="Genoscope - CEA"/>
        </authorList>
    </citation>
    <scope>NUCLEOTIDE SEQUENCE [LARGE SCALE GENOMIC DNA]</scope>
    <source>
        <strain evidence="3">DSM 12802 / CCUG 47099 / CIP 106680 / NCIMB 13871 / Dsij</strain>
    </source>
</reference>
<dbReference type="EMBL" id="FP476056">
    <property type="protein sequence ID" value="CAZ97026.1"/>
    <property type="molecule type" value="Genomic_DNA"/>
</dbReference>
<keyword evidence="1" id="KW-0472">Membrane</keyword>
<name>G0KZK1_ZOBGA</name>
<keyword evidence="1" id="KW-1133">Transmembrane helix</keyword>
<dbReference type="KEGG" id="zga:ZOBELLIA_2879"/>
<dbReference type="AlphaFoldDB" id="G0KZK1"/>
<accession>G0KZK1</accession>
<dbReference type="HOGENOM" id="CLU_1937332_0_0_10"/>
<feature type="transmembrane region" description="Helical" evidence="1">
    <location>
        <begin position="89"/>
        <end position="111"/>
    </location>
</feature>
<sequence>MAVHRSIPASRVGVNLLYQFAVATIDVDCLVFKMGDDTGYLPSIVRVIAIGGNALGESNDRDFLFCDTAPIFTTYHDGIKPGFYIVEPIFVLVIFPVKGILVVSIFTYFYLNDIVAEGFLNAYFFNTNGD</sequence>
<reference evidence="2 3" key="2">
    <citation type="journal article" date="2012" name="Environ. Microbiol.">
        <title>Characterization of the first alginolytic operons in a marine bacterium: from their emergence in marine Flavobacteriia to their independent transfers to marine Proteobacteria and human gut Bacteroides.</title>
        <authorList>
            <person name="Thomas F."/>
            <person name="Barbeyron T."/>
            <person name="Tonon T."/>
            <person name="Genicot S."/>
            <person name="Czjzek M."/>
            <person name="Michel G."/>
        </authorList>
    </citation>
    <scope>NUCLEOTIDE SEQUENCE [LARGE SCALE GENOMIC DNA]</scope>
    <source>
        <strain evidence="3">DSM 12802 / CCUG 47099 / CIP 106680 / NCIMB 13871 / Dsij</strain>
    </source>
</reference>
<proteinExistence type="predicted"/>
<organism evidence="2 3">
    <name type="scientific">Zobellia galactanivorans (strain DSM 12802 / CCUG 47099 / CIP 106680 / NCIMB 13871 / Dsij)</name>
    <dbReference type="NCBI Taxonomy" id="63186"/>
    <lineage>
        <taxon>Bacteria</taxon>
        <taxon>Pseudomonadati</taxon>
        <taxon>Bacteroidota</taxon>
        <taxon>Flavobacteriia</taxon>
        <taxon>Flavobacteriales</taxon>
        <taxon>Flavobacteriaceae</taxon>
        <taxon>Zobellia</taxon>
    </lineage>
</organism>
<evidence type="ECO:0000313" key="2">
    <source>
        <dbReference type="EMBL" id="CAZ97026.1"/>
    </source>
</evidence>
<keyword evidence="3" id="KW-1185">Reference proteome</keyword>
<evidence type="ECO:0000256" key="1">
    <source>
        <dbReference type="SAM" id="Phobius"/>
    </source>
</evidence>
<evidence type="ECO:0000313" key="3">
    <source>
        <dbReference type="Proteomes" id="UP000008898"/>
    </source>
</evidence>